<organism evidence="1 2">
    <name type="scientific">Drosophila ananassae</name>
    <name type="common">Fruit fly</name>
    <dbReference type="NCBI Taxonomy" id="7217"/>
    <lineage>
        <taxon>Eukaryota</taxon>
        <taxon>Metazoa</taxon>
        <taxon>Ecdysozoa</taxon>
        <taxon>Arthropoda</taxon>
        <taxon>Hexapoda</taxon>
        <taxon>Insecta</taxon>
        <taxon>Pterygota</taxon>
        <taxon>Neoptera</taxon>
        <taxon>Endopterygota</taxon>
        <taxon>Diptera</taxon>
        <taxon>Brachycera</taxon>
        <taxon>Muscomorpha</taxon>
        <taxon>Ephydroidea</taxon>
        <taxon>Drosophilidae</taxon>
        <taxon>Drosophila</taxon>
        <taxon>Sophophora</taxon>
    </lineage>
</organism>
<gene>
    <name evidence="1" type="primary">Dana\GF24507</name>
    <name evidence="1" type="synonym">dana_GLEANR_9222</name>
    <name evidence="1" type="ORF">GF24507</name>
</gene>
<dbReference type="eggNOG" id="ENOG502TC8U">
    <property type="taxonomic scope" value="Eukaryota"/>
</dbReference>
<dbReference type="InParanoid" id="B3M4L1"/>
<dbReference type="EMBL" id="CH902618">
    <property type="protein sequence ID" value="EDV39410.1"/>
    <property type="molecule type" value="Genomic_DNA"/>
</dbReference>
<dbReference type="KEGG" id="dan:6507139"/>
<proteinExistence type="predicted"/>
<evidence type="ECO:0000313" key="1">
    <source>
        <dbReference type="EMBL" id="EDV39410.1"/>
    </source>
</evidence>
<reference evidence="1 2" key="1">
    <citation type="journal article" date="2007" name="Nature">
        <title>Evolution of genes and genomes on the Drosophila phylogeny.</title>
        <authorList>
            <consortium name="Drosophila 12 Genomes Consortium"/>
            <person name="Clark A.G."/>
            <person name="Eisen M.B."/>
            <person name="Smith D.R."/>
            <person name="Bergman C.M."/>
            <person name="Oliver B."/>
            <person name="Markow T.A."/>
            <person name="Kaufman T.C."/>
            <person name="Kellis M."/>
            <person name="Gelbart W."/>
            <person name="Iyer V.N."/>
            <person name="Pollard D.A."/>
            <person name="Sackton T.B."/>
            <person name="Larracuente A.M."/>
            <person name="Singh N.D."/>
            <person name="Abad J.P."/>
            <person name="Abt D.N."/>
            <person name="Adryan B."/>
            <person name="Aguade M."/>
            <person name="Akashi H."/>
            <person name="Anderson W.W."/>
            <person name="Aquadro C.F."/>
            <person name="Ardell D.H."/>
            <person name="Arguello R."/>
            <person name="Artieri C.G."/>
            <person name="Barbash D.A."/>
            <person name="Barker D."/>
            <person name="Barsanti P."/>
            <person name="Batterham P."/>
            <person name="Batzoglou S."/>
            <person name="Begun D."/>
            <person name="Bhutkar A."/>
            <person name="Blanco E."/>
            <person name="Bosak S.A."/>
            <person name="Bradley R.K."/>
            <person name="Brand A.D."/>
            <person name="Brent M.R."/>
            <person name="Brooks A.N."/>
            <person name="Brown R.H."/>
            <person name="Butlin R.K."/>
            <person name="Caggese C."/>
            <person name="Calvi B.R."/>
            <person name="Bernardo de Carvalho A."/>
            <person name="Caspi A."/>
            <person name="Castrezana S."/>
            <person name="Celniker S.E."/>
            <person name="Chang J.L."/>
            <person name="Chapple C."/>
            <person name="Chatterji S."/>
            <person name="Chinwalla A."/>
            <person name="Civetta A."/>
            <person name="Clifton S.W."/>
            <person name="Comeron J.M."/>
            <person name="Costello J.C."/>
            <person name="Coyne J.A."/>
            <person name="Daub J."/>
            <person name="David R.G."/>
            <person name="Delcher A.L."/>
            <person name="Delehaunty K."/>
            <person name="Do C.B."/>
            <person name="Ebling H."/>
            <person name="Edwards K."/>
            <person name="Eickbush T."/>
            <person name="Evans J.D."/>
            <person name="Filipski A."/>
            <person name="Findeiss S."/>
            <person name="Freyhult E."/>
            <person name="Fulton L."/>
            <person name="Fulton R."/>
            <person name="Garcia A.C."/>
            <person name="Gardiner A."/>
            <person name="Garfield D.A."/>
            <person name="Garvin B.E."/>
            <person name="Gibson G."/>
            <person name="Gilbert D."/>
            <person name="Gnerre S."/>
            <person name="Godfrey J."/>
            <person name="Good R."/>
            <person name="Gotea V."/>
            <person name="Gravely B."/>
            <person name="Greenberg A.J."/>
            <person name="Griffiths-Jones S."/>
            <person name="Gross S."/>
            <person name="Guigo R."/>
            <person name="Gustafson E.A."/>
            <person name="Haerty W."/>
            <person name="Hahn M.W."/>
            <person name="Halligan D.L."/>
            <person name="Halpern A.L."/>
            <person name="Halter G.M."/>
            <person name="Han M.V."/>
            <person name="Heger A."/>
            <person name="Hillier L."/>
            <person name="Hinrichs A.S."/>
            <person name="Holmes I."/>
            <person name="Hoskins R.A."/>
            <person name="Hubisz M.J."/>
            <person name="Hultmark D."/>
            <person name="Huntley M.A."/>
            <person name="Jaffe D.B."/>
            <person name="Jagadeeshan S."/>
            <person name="Jeck W.R."/>
            <person name="Johnson J."/>
            <person name="Jones C.D."/>
            <person name="Jordan W.C."/>
            <person name="Karpen G.H."/>
            <person name="Kataoka E."/>
            <person name="Keightley P.D."/>
            <person name="Kheradpour P."/>
            <person name="Kirkness E.F."/>
            <person name="Koerich L.B."/>
            <person name="Kristiansen K."/>
            <person name="Kudrna D."/>
            <person name="Kulathinal R.J."/>
            <person name="Kumar S."/>
            <person name="Kwok R."/>
            <person name="Lander E."/>
            <person name="Langley C.H."/>
            <person name="Lapoint R."/>
            <person name="Lazzaro B.P."/>
            <person name="Lee S.J."/>
            <person name="Levesque L."/>
            <person name="Li R."/>
            <person name="Lin C.F."/>
            <person name="Lin M.F."/>
            <person name="Lindblad-Toh K."/>
            <person name="Llopart A."/>
            <person name="Long M."/>
            <person name="Low L."/>
            <person name="Lozovsky E."/>
            <person name="Lu J."/>
            <person name="Luo M."/>
            <person name="Machado C.A."/>
            <person name="Makalowski W."/>
            <person name="Marzo M."/>
            <person name="Matsuda M."/>
            <person name="Matzkin L."/>
            <person name="McAllister B."/>
            <person name="McBride C.S."/>
            <person name="McKernan B."/>
            <person name="McKernan K."/>
            <person name="Mendez-Lago M."/>
            <person name="Minx P."/>
            <person name="Mollenhauer M.U."/>
            <person name="Montooth K."/>
            <person name="Mount S.M."/>
            <person name="Mu X."/>
            <person name="Myers E."/>
            <person name="Negre B."/>
            <person name="Newfeld S."/>
            <person name="Nielsen R."/>
            <person name="Noor M.A."/>
            <person name="O'Grady P."/>
            <person name="Pachter L."/>
            <person name="Papaceit M."/>
            <person name="Parisi M.J."/>
            <person name="Parisi M."/>
            <person name="Parts L."/>
            <person name="Pedersen J.S."/>
            <person name="Pesole G."/>
            <person name="Phillippy A.M."/>
            <person name="Ponting C.P."/>
            <person name="Pop M."/>
            <person name="Porcelli D."/>
            <person name="Powell J.R."/>
            <person name="Prohaska S."/>
            <person name="Pruitt K."/>
            <person name="Puig M."/>
            <person name="Quesneville H."/>
            <person name="Ram K.R."/>
            <person name="Rand D."/>
            <person name="Rasmussen M.D."/>
            <person name="Reed L.K."/>
            <person name="Reenan R."/>
            <person name="Reily A."/>
            <person name="Remington K.A."/>
            <person name="Rieger T.T."/>
            <person name="Ritchie M.G."/>
            <person name="Robin C."/>
            <person name="Rogers Y.H."/>
            <person name="Rohde C."/>
            <person name="Rozas J."/>
            <person name="Rubenfield M.J."/>
            <person name="Ruiz A."/>
            <person name="Russo S."/>
            <person name="Salzberg S.L."/>
            <person name="Sanchez-Gracia A."/>
            <person name="Saranga D.J."/>
            <person name="Sato H."/>
            <person name="Schaeffer S.W."/>
            <person name="Schatz M.C."/>
            <person name="Schlenke T."/>
            <person name="Schwartz R."/>
            <person name="Segarra C."/>
            <person name="Singh R.S."/>
            <person name="Sirot L."/>
            <person name="Sirota M."/>
            <person name="Sisneros N.B."/>
            <person name="Smith C.D."/>
            <person name="Smith T.F."/>
            <person name="Spieth J."/>
            <person name="Stage D.E."/>
            <person name="Stark A."/>
            <person name="Stephan W."/>
            <person name="Strausberg R.L."/>
            <person name="Strempel S."/>
            <person name="Sturgill D."/>
            <person name="Sutton G."/>
            <person name="Sutton G.G."/>
            <person name="Tao W."/>
            <person name="Teichmann S."/>
            <person name="Tobari Y.N."/>
            <person name="Tomimura Y."/>
            <person name="Tsolas J.M."/>
            <person name="Valente V.L."/>
            <person name="Venter E."/>
            <person name="Venter J.C."/>
            <person name="Vicario S."/>
            <person name="Vieira F.G."/>
            <person name="Vilella A.J."/>
            <person name="Villasante A."/>
            <person name="Walenz B."/>
            <person name="Wang J."/>
            <person name="Wasserman M."/>
            <person name="Watts T."/>
            <person name="Wilson D."/>
            <person name="Wilson R.K."/>
            <person name="Wing R.A."/>
            <person name="Wolfner M.F."/>
            <person name="Wong A."/>
            <person name="Wong G.K."/>
            <person name="Wu C.I."/>
            <person name="Wu G."/>
            <person name="Yamamoto D."/>
            <person name="Yang H.P."/>
            <person name="Yang S.P."/>
            <person name="Yorke J.A."/>
            <person name="Yoshida K."/>
            <person name="Zdobnov E."/>
            <person name="Zhang P."/>
            <person name="Zhang Y."/>
            <person name="Zimin A.V."/>
            <person name="Baldwin J."/>
            <person name="Abdouelleil A."/>
            <person name="Abdulkadir J."/>
            <person name="Abebe A."/>
            <person name="Abera B."/>
            <person name="Abreu J."/>
            <person name="Acer S.C."/>
            <person name="Aftuck L."/>
            <person name="Alexander A."/>
            <person name="An P."/>
            <person name="Anderson E."/>
            <person name="Anderson S."/>
            <person name="Arachi H."/>
            <person name="Azer M."/>
            <person name="Bachantsang P."/>
            <person name="Barry A."/>
            <person name="Bayul T."/>
            <person name="Berlin A."/>
            <person name="Bessette D."/>
            <person name="Bloom T."/>
            <person name="Blye J."/>
            <person name="Boguslavskiy L."/>
            <person name="Bonnet C."/>
            <person name="Boukhgalter B."/>
            <person name="Bourzgui I."/>
            <person name="Brown A."/>
            <person name="Cahill P."/>
            <person name="Channer S."/>
            <person name="Cheshatsang Y."/>
            <person name="Chuda L."/>
            <person name="Citroen M."/>
            <person name="Collymore A."/>
            <person name="Cooke P."/>
            <person name="Costello M."/>
            <person name="D'Aco K."/>
            <person name="Daza R."/>
            <person name="De Haan G."/>
            <person name="DeGray S."/>
            <person name="DeMaso C."/>
            <person name="Dhargay N."/>
            <person name="Dooley K."/>
            <person name="Dooley E."/>
            <person name="Doricent M."/>
            <person name="Dorje P."/>
            <person name="Dorjee K."/>
            <person name="Dupes A."/>
            <person name="Elong R."/>
            <person name="Falk J."/>
            <person name="Farina A."/>
            <person name="Faro S."/>
            <person name="Ferguson D."/>
            <person name="Fisher S."/>
            <person name="Foley C.D."/>
            <person name="Franke A."/>
            <person name="Friedrich D."/>
            <person name="Gadbois L."/>
            <person name="Gearin G."/>
            <person name="Gearin C.R."/>
            <person name="Giannoukos G."/>
            <person name="Goode T."/>
            <person name="Graham J."/>
            <person name="Grandbois E."/>
            <person name="Grewal S."/>
            <person name="Gyaltsen K."/>
            <person name="Hafez N."/>
            <person name="Hagos B."/>
            <person name="Hall J."/>
            <person name="Henson C."/>
            <person name="Hollinger A."/>
            <person name="Honan T."/>
            <person name="Huard M.D."/>
            <person name="Hughes L."/>
            <person name="Hurhula B."/>
            <person name="Husby M.E."/>
            <person name="Kamat A."/>
            <person name="Kanga B."/>
            <person name="Kashin S."/>
            <person name="Khazanovich D."/>
            <person name="Kisner P."/>
            <person name="Lance K."/>
            <person name="Lara M."/>
            <person name="Lee W."/>
            <person name="Lennon N."/>
            <person name="Letendre F."/>
            <person name="LeVine R."/>
            <person name="Lipovsky A."/>
            <person name="Liu X."/>
            <person name="Liu J."/>
            <person name="Liu S."/>
            <person name="Lokyitsang T."/>
            <person name="Lokyitsang Y."/>
            <person name="Lubonja R."/>
            <person name="Lui A."/>
            <person name="MacDonald P."/>
            <person name="Magnisalis V."/>
            <person name="Maru K."/>
            <person name="Matthews C."/>
            <person name="McCusker W."/>
            <person name="McDonough S."/>
            <person name="Mehta T."/>
            <person name="Meldrim J."/>
            <person name="Meneus L."/>
            <person name="Mihai O."/>
            <person name="Mihalev A."/>
            <person name="Mihova T."/>
            <person name="Mittelman R."/>
            <person name="Mlenga V."/>
            <person name="Montmayeur A."/>
            <person name="Mulrain L."/>
            <person name="Navidi A."/>
            <person name="Naylor J."/>
            <person name="Negash T."/>
            <person name="Nguyen T."/>
            <person name="Nguyen N."/>
            <person name="Nicol R."/>
            <person name="Norbu C."/>
            <person name="Norbu N."/>
            <person name="Novod N."/>
            <person name="O'Neill B."/>
            <person name="Osman S."/>
            <person name="Markiewicz E."/>
            <person name="Oyono O.L."/>
            <person name="Patti C."/>
            <person name="Phunkhang P."/>
            <person name="Pierre F."/>
            <person name="Priest M."/>
            <person name="Raghuraman S."/>
            <person name="Rege F."/>
            <person name="Reyes R."/>
            <person name="Rise C."/>
            <person name="Rogov P."/>
            <person name="Ross K."/>
            <person name="Ryan E."/>
            <person name="Settipalli S."/>
            <person name="Shea T."/>
            <person name="Sherpa N."/>
            <person name="Shi L."/>
            <person name="Shih D."/>
            <person name="Sparrow T."/>
            <person name="Spaulding J."/>
            <person name="Stalker J."/>
            <person name="Stange-Thomann N."/>
            <person name="Stavropoulos S."/>
            <person name="Stone C."/>
            <person name="Strader C."/>
            <person name="Tesfaye S."/>
            <person name="Thomson T."/>
            <person name="Thoulutsang Y."/>
            <person name="Thoulutsang D."/>
            <person name="Topham K."/>
            <person name="Topping I."/>
            <person name="Tsamla T."/>
            <person name="Vassiliev H."/>
            <person name="Vo A."/>
            <person name="Wangchuk T."/>
            <person name="Wangdi T."/>
            <person name="Weiand M."/>
            <person name="Wilkinson J."/>
            <person name="Wilson A."/>
            <person name="Yadav S."/>
            <person name="Young G."/>
            <person name="Yu Q."/>
            <person name="Zembek L."/>
            <person name="Zhong D."/>
            <person name="Zimmer A."/>
            <person name="Zwirko Z."/>
            <person name="Jaffe D.B."/>
            <person name="Alvarez P."/>
            <person name="Brockman W."/>
            <person name="Butler J."/>
            <person name="Chin C."/>
            <person name="Gnerre S."/>
            <person name="Grabherr M."/>
            <person name="Kleber M."/>
            <person name="Mauceli E."/>
            <person name="MacCallum I."/>
        </authorList>
    </citation>
    <scope>NUCLEOTIDE SEQUENCE [LARGE SCALE GENOMIC DNA]</scope>
    <source>
        <strain evidence="2">Tucson 14024-0371.13</strain>
    </source>
</reference>
<dbReference type="OrthoDB" id="7836314at2759"/>
<dbReference type="Proteomes" id="UP000007801">
    <property type="component" value="Unassembled WGS sequence"/>
</dbReference>
<sequence>MSAPAKPAFKLDFERLKQTFIAICPDFEEEPSFEVATISRRFAQDVIFTYSKEAKTAKAQNKDVGWSMRLNAANARGVNLRNEVYIQTHFVREPPQHQPFVIRDRLLLSFKQASLLAVEKYCQLVPHHVNRGEVILTPLAGAIFSVEDMPKLAEALPEPLADVVMAVISSCQTDGYYLQHSRCHIALLALIKTVRDLKMRASLVKKTIKMYQLHGKELQMEQFQRWSTFLKDSTPNKQRCNSHNEDYDKLTELVLNFSFPTKEPKNQKNQKTPMKCAANFLKSKQ</sequence>
<dbReference type="AlphaFoldDB" id="B3M4L1"/>
<dbReference type="OMA" id="YCQLVPH"/>
<dbReference type="HOGENOM" id="CLU_953994_0_0_1"/>
<protein>
    <submittedName>
        <fullName evidence="1">Uncharacterized protein</fullName>
    </submittedName>
</protein>
<dbReference type="GeneID" id="6507139"/>
<dbReference type="PhylomeDB" id="B3M4L1"/>
<accession>B3M4L1</accession>
<keyword evidence="2" id="KW-1185">Reference proteome</keyword>
<name>B3M4L1_DROAN</name>
<evidence type="ECO:0000313" key="2">
    <source>
        <dbReference type="Proteomes" id="UP000007801"/>
    </source>
</evidence>